<evidence type="ECO:0000313" key="6">
    <source>
        <dbReference type="EMBL" id="MDI9861471.1"/>
    </source>
</evidence>
<dbReference type="InterPro" id="IPR044074">
    <property type="entry name" value="PurU_ACT"/>
</dbReference>
<dbReference type="InterPro" id="IPR004810">
    <property type="entry name" value="PurU"/>
</dbReference>
<keyword evidence="7" id="KW-1185">Reference proteome</keyword>
<reference evidence="6 7" key="1">
    <citation type="submission" date="2023-05" db="EMBL/GenBank/DDBJ databases">
        <title>Novel species of genus Flectobacillus isolated from stream in China.</title>
        <authorList>
            <person name="Lu H."/>
        </authorList>
    </citation>
    <scope>NUCLEOTIDE SEQUENCE [LARGE SCALE GENOMIC DNA]</scope>
    <source>
        <strain evidence="6 7">KCTC 42575</strain>
    </source>
</reference>
<proteinExistence type="inferred from homology"/>
<dbReference type="Gene3D" id="3.40.50.170">
    <property type="entry name" value="Formyl transferase, N-terminal domain"/>
    <property type="match status" value="1"/>
</dbReference>
<dbReference type="InterPro" id="IPR045865">
    <property type="entry name" value="ACT-like_dom_sf"/>
</dbReference>
<dbReference type="GO" id="GO:0008864">
    <property type="term" value="F:formyltetrahydrofolate deformylase activity"/>
    <property type="evidence" value="ECO:0007669"/>
    <property type="project" value="UniProtKB-EC"/>
</dbReference>
<dbReference type="InterPro" id="IPR041729">
    <property type="entry name" value="Formyl-FH4-Hydrolase_C"/>
</dbReference>
<dbReference type="Pfam" id="PF00551">
    <property type="entry name" value="Formyl_trans_N"/>
    <property type="match status" value="1"/>
</dbReference>
<dbReference type="HAMAP" id="MF_01927">
    <property type="entry name" value="PurU"/>
    <property type="match status" value="1"/>
</dbReference>
<dbReference type="InterPro" id="IPR002376">
    <property type="entry name" value="Formyl_transf_N"/>
</dbReference>
<evidence type="ECO:0000313" key="7">
    <source>
        <dbReference type="Proteomes" id="UP001236507"/>
    </source>
</evidence>
<name>A0ABT6YD16_9BACT</name>
<dbReference type="PIRSF" id="PIRSF036480">
    <property type="entry name" value="FormyFH4_hydr"/>
    <property type="match status" value="1"/>
</dbReference>
<dbReference type="NCBIfam" id="TIGR00655">
    <property type="entry name" value="PurU"/>
    <property type="match status" value="1"/>
</dbReference>
<comment type="caution">
    <text evidence="6">The sequence shown here is derived from an EMBL/GenBank/DDBJ whole genome shotgun (WGS) entry which is preliminary data.</text>
</comment>
<dbReference type="EC" id="3.5.1.10" evidence="3 4"/>
<evidence type="ECO:0000256" key="1">
    <source>
        <dbReference type="ARBA" id="ARBA00022563"/>
    </source>
</evidence>
<dbReference type="NCBIfam" id="NF004684">
    <property type="entry name" value="PRK06027.1"/>
    <property type="match status" value="1"/>
</dbReference>
<evidence type="ECO:0000256" key="3">
    <source>
        <dbReference type="HAMAP-Rule" id="MF_01927"/>
    </source>
</evidence>
<evidence type="ECO:0000256" key="2">
    <source>
        <dbReference type="ARBA" id="ARBA00022801"/>
    </source>
</evidence>
<evidence type="ECO:0000256" key="4">
    <source>
        <dbReference type="NCBIfam" id="TIGR00655"/>
    </source>
</evidence>
<keyword evidence="1 3" id="KW-0554">One-carbon metabolism</keyword>
<dbReference type="PANTHER" id="PTHR42706">
    <property type="entry name" value="FORMYLTETRAHYDROFOLATE DEFORMYLASE"/>
    <property type="match status" value="1"/>
</dbReference>
<evidence type="ECO:0000259" key="5">
    <source>
        <dbReference type="Pfam" id="PF00551"/>
    </source>
</evidence>
<dbReference type="CDD" id="cd04875">
    <property type="entry name" value="ACT_F4HF-DF"/>
    <property type="match status" value="1"/>
</dbReference>
<protein>
    <recommendedName>
        <fullName evidence="3 4">Formyltetrahydrofolate deformylase</fullName>
        <ecNumber evidence="3 4">3.5.1.10</ecNumber>
    </recommendedName>
    <alternativeName>
        <fullName evidence="3">Formyl-FH(4) hydrolase</fullName>
    </alternativeName>
</protein>
<gene>
    <name evidence="3 6" type="primary">purU</name>
    <name evidence="6" type="ORF">QM524_19790</name>
</gene>
<accession>A0ABT6YD16</accession>
<keyword evidence="2 3" id="KW-0378">Hydrolase</keyword>
<sequence>MTDYILRIDCPDEKGLVHKITGVLFFNNLNVERTDEFVERDTNQFFMRVAFSGNCDPEKIEDGLRGILPNGANIDLSKKEIKDVVILVTKEHHCISDLLIRNEFKDLPINILAVIGNHEVLRSLTERFGIPFHYIPAKGTDEASRLEHENQIHELLATYSFDYLVLAKFMRVLTPSFTERYTGKVINIHHSFLPAFIGANPYRQAYERGVKIIGATAHFVTDDLDEGPIIFQDVISVNHTKTATEMAAAGRDVEKIVLAKALKLVLEDRVFIAGNRTIIFE</sequence>
<feature type="active site" evidence="3">
    <location>
        <position position="225"/>
    </location>
</feature>
<dbReference type="CDD" id="cd08648">
    <property type="entry name" value="FMT_core_Formyl-FH4-Hydrolase_C"/>
    <property type="match status" value="1"/>
</dbReference>
<dbReference type="InterPro" id="IPR036477">
    <property type="entry name" value="Formyl_transf_N_sf"/>
</dbReference>
<dbReference type="Proteomes" id="UP001236507">
    <property type="component" value="Unassembled WGS sequence"/>
</dbReference>
<dbReference type="SUPFAM" id="SSF55021">
    <property type="entry name" value="ACT-like"/>
    <property type="match status" value="1"/>
</dbReference>
<comment type="similarity">
    <text evidence="3">Belongs to the PurU family.</text>
</comment>
<feature type="domain" description="Formyl transferase N-terminal" evidence="5">
    <location>
        <begin position="84"/>
        <end position="262"/>
    </location>
</feature>
<comment type="pathway">
    <text evidence="3">Purine metabolism; IMP biosynthesis via de novo pathway; formate from 10-formyl-5,6,7,8-tetrahydrofolate: step 1/1.</text>
</comment>
<keyword evidence="3" id="KW-0658">Purine biosynthesis</keyword>
<organism evidence="6 7">
    <name type="scientific">Flectobacillus roseus</name>
    <dbReference type="NCBI Taxonomy" id="502259"/>
    <lineage>
        <taxon>Bacteria</taxon>
        <taxon>Pseudomonadati</taxon>
        <taxon>Bacteroidota</taxon>
        <taxon>Cytophagia</taxon>
        <taxon>Cytophagales</taxon>
        <taxon>Flectobacillaceae</taxon>
        <taxon>Flectobacillus</taxon>
    </lineage>
</organism>
<comment type="catalytic activity">
    <reaction evidence="3">
        <text>(6R)-10-formyltetrahydrofolate + H2O = (6S)-5,6,7,8-tetrahydrofolate + formate + H(+)</text>
        <dbReference type="Rhea" id="RHEA:19833"/>
        <dbReference type="ChEBI" id="CHEBI:15377"/>
        <dbReference type="ChEBI" id="CHEBI:15378"/>
        <dbReference type="ChEBI" id="CHEBI:15740"/>
        <dbReference type="ChEBI" id="CHEBI:57453"/>
        <dbReference type="ChEBI" id="CHEBI:195366"/>
        <dbReference type="EC" id="3.5.1.10"/>
    </reaction>
</comment>
<dbReference type="PANTHER" id="PTHR42706:SF1">
    <property type="entry name" value="FORMYLTETRAHYDROFOLATE DEFORMYLASE 2, MITOCHONDRIAL"/>
    <property type="match status" value="1"/>
</dbReference>
<dbReference type="Gene3D" id="3.30.70.260">
    <property type="match status" value="1"/>
</dbReference>
<dbReference type="RefSeq" id="WP_166579776.1">
    <property type="nucleotide sequence ID" value="NZ_JASHIF010000020.1"/>
</dbReference>
<dbReference type="EMBL" id="JASHIF010000020">
    <property type="protein sequence ID" value="MDI9861471.1"/>
    <property type="molecule type" value="Genomic_DNA"/>
</dbReference>
<dbReference type="SUPFAM" id="SSF53328">
    <property type="entry name" value="Formyltransferase"/>
    <property type="match status" value="1"/>
</dbReference>
<comment type="function">
    <text evidence="3">Catalyzes the hydrolysis of 10-formyltetrahydrofolate (formyl-FH4) to formate and tetrahydrofolate (FH4).</text>
</comment>
<dbReference type="PRINTS" id="PR01575">
    <property type="entry name" value="FFH4HYDRLASE"/>
</dbReference>